<proteinExistence type="predicted"/>
<protein>
    <submittedName>
        <fullName evidence="1">Uncharacterized protein</fullName>
    </submittedName>
</protein>
<keyword evidence="2" id="KW-1185">Reference proteome</keyword>
<dbReference type="Proteomes" id="UP001617702">
    <property type="component" value="Unassembled WGS sequence"/>
</dbReference>
<sequence>MSLPMPWSLAGRLFKWGWEKITRLWLLKTYQKSHEYKFRRHQLGAHWEPLGEHLEYSKRLAHSADHESVKSRVAFRAKGTLVENLSLYFEASGHGIRYQQKIDLVNLDQSVLIVNLNQIPRQELMEVSERGIYFSITETQFTQCVITLPGGKKQPPFDSQRFSLMHGWMLRDTWERRWGVVWNSSAIEDAKKEMKSYWRWRLGEYSYFSLNHPRFGPITLNGVFRKHLCRLLINPYLITLQFWLAIHSGRYDLGDGRLIFSRKRIRKMKARKTAKL</sequence>
<gene>
    <name evidence="1" type="ORF">ACIPUH_07310</name>
</gene>
<evidence type="ECO:0000313" key="2">
    <source>
        <dbReference type="Proteomes" id="UP001617702"/>
    </source>
</evidence>
<reference evidence="1 2" key="1">
    <citation type="submission" date="2024-10" db="EMBL/GenBank/DDBJ databases">
        <authorList>
            <person name="Lu C.-H."/>
        </authorList>
    </citation>
    <scope>NUCLEOTIDE SEQUENCE [LARGE SCALE GENOMIC DNA]</scope>
    <source>
        <strain evidence="1 2">22LXZD03-01</strain>
    </source>
</reference>
<evidence type="ECO:0000313" key="1">
    <source>
        <dbReference type="EMBL" id="MFJ5512595.1"/>
    </source>
</evidence>
<name>A0ABW8GTD3_9GAMM</name>
<accession>A0ABW8GTD3</accession>
<dbReference type="EMBL" id="JBIXLB010000002">
    <property type="protein sequence ID" value="MFJ5512595.1"/>
    <property type="molecule type" value="Genomic_DNA"/>
</dbReference>
<comment type="caution">
    <text evidence="1">The sequence shown here is derived from an EMBL/GenBank/DDBJ whole genome shotgun (WGS) entry which is preliminary data.</text>
</comment>
<organism evidence="1 2">
    <name type="scientific">Pectobacterium jejuense</name>
    <dbReference type="NCBI Taxonomy" id="2974022"/>
    <lineage>
        <taxon>Bacteria</taxon>
        <taxon>Pseudomonadati</taxon>
        <taxon>Pseudomonadota</taxon>
        <taxon>Gammaproteobacteria</taxon>
        <taxon>Enterobacterales</taxon>
        <taxon>Pectobacteriaceae</taxon>
        <taxon>Pectobacterium</taxon>
    </lineage>
</organism>
<dbReference type="RefSeq" id="WP_038915943.1">
    <property type="nucleotide sequence ID" value="NZ_JBIXLA010000002.1"/>
</dbReference>